<comment type="caution">
    <text evidence="7">The sequence shown here is derived from an EMBL/GenBank/DDBJ whole genome shotgun (WGS) entry which is preliminary data.</text>
</comment>
<name>A0A5J4NLP8_9TREM</name>
<proteinExistence type="inferred from homology"/>
<keyword evidence="8" id="KW-1185">Reference proteome</keyword>
<gene>
    <name evidence="7" type="ORF">DEA37_0008226</name>
</gene>
<dbReference type="Proteomes" id="UP000324629">
    <property type="component" value="Unassembled WGS sequence"/>
</dbReference>
<evidence type="ECO:0000313" key="7">
    <source>
        <dbReference type="EMBL" id="KAA3676451.1"/>
    </source>
</evidence>
<dbReference type="Gene3D" id="1.10.510.10">
    <property type="entry name" value="Transferase(Phosphotransferase) domain 1"/>
    <property type="match status" value="1"/>
</dbReference>
<dbReference type="PANTHER" id="PTHR24058">
    <property type="entry name" value="DUAL SPECIFICITY PROTEIN KINASE"/>
    <property type="match status" value="1"/>
</dbReference>
<evidence type="ECO:0000256" key="4">
    <source>
        <dbReference type="ARBA" id="ARBA00022741"/>
    </source>
</evidence>
<reference evidence="7 8" key="1">
    <citation type="journal article" date="2019" name="Gigascience">
        <title>Whole-genome sequence of the oriental lung fluke Paragonimus westermani.</title>
        <authorList>
            <person name="Oey H."/>
            <person name="Zakrzewski M."/>
            <person name="Narain K."/>
            <person name="Devi K.R."/>
            <person name="Agatsuma T."/>
            <person name="Nawaratna S."/>
            <person name="Gobert G.N."/>
            <person name="Jones M.K."/>
            <person name="Ragan M.A."/>
            <person name="McManus D.P."/>
            <person name="Krause L."/>
        </authorList>
    </citation>
    <scope>NUCLEOTIDE SEQUENCE [LARGE SCALE GENOMIC DNA]</scope>
    <source>
        <strain evidence="7 8">IND2009</strain>
    </source>
</reference>
<dbReference type="SUPFAM" id="SSF56112">
    <property type="entry name" value="Protein kinase-like (PK-like)"/>
    <property type="match status" value="1"/>
</dbReference>
<protein>
    <submittedName>
        <fullName evidence="7">Uncharacterized protein</fullName>
    </submittedName>
</protein>
<dbReference type="GO" id="GO:0005856">
    <property type="term" value="C:cytoskeleton"/>
    <property type="evidence" value="ECO:0007669"/>
    <property type="project" value="TreeGrafter"/>
</dbReference>
<sequence length="324" mass="37253">MFNGLPLFPGENEEDQLARIMEVLDVPPTSVLSSAKRGHKFFTHDGSEHLRCRPSRSFLGRVEPIDMDLLDFLNGCLVWSPKDRMTPLQALRHPWINKHRFKSPCNAHSSDVNGSISVNVFNGATIPESVRAAYEDADELLRKMQQVRVRKPMVNAKDDEEHKVKRSSSAQFLLTFASSQQVRISLVYHIITRWQHAARTERSNSKNRRRYSTGHETSRYLVAPYDRHDKLAESNITVYSGPFGDRPTGEQNYREFLNNGKDNFENFNKSPPALILTSADDTEVFRKHRPRRPTNRQRESMLIRVDDSRTRRLSTAFDNVVGSS</sequence>
<keyword evidence="5" id="KW-0418">Kinase</keyword>
<dbReference type="InterPro" id="IPR011009">
    <property type="entry name" value="Kinase-like_dom_sf"/>
</dbReference>
<dbReference type="EMBL" id="QNGE01001976">
    <property type="protein sequence ID" value="KAA3676451.1"/>
    <property type="molecule type" value="Genomic_DNA"/>
</dbReference>
<evidence type="ECO:0000256" key="2">
    <source>
        <dbReference type="ARBA" id="ARBA00022527"/>
    </source>
</evidence>
<dbReference type="AlphaFoldDB" id="A0A5J4NLP8"/>
<evidence type="ECO:0000256" key="3">
    <source>
        <dbReference type="ARBA" id="ARBA00022679"/>
    </source>
</evidence>
<evidence type="ECO:0000256" key="5">
    <source>
        <dbReference type="ARBA" id="ARBA00022777"/>
    </source>
</evidence>
<comment type="similarity">
    <text evidence="1">Belongs to the protein kinase superfamily. CMGC Ser/Thr protein kinase family. MNB/DYRK subfamily.</text>
</comment>
<accession>A0A5J4NLP8</accession>
<evidence type="ECO:0000313" key="8">
    <source>
        <dbReference type="Proteomes" id="UP000324629"/>
    </source>
</evidence>
<dbReference type="GO" id="GO:0005737">
    <property type="term" value="C:cytoplasm"/>
    <property type="evidence" value="ECO:0007669"/>
    <property type="project" value="TreeGrafter"/>
</dbReference>
<keyword evidence="2" id="KW-0723">Serine/threonine-protein kinase</keyword>
<keyword evidence="6" id="KW-0067">ATP-binding</keyword>
<dbReference type="InterPro" id="IPR050494">
    <property type="entry name" value="Ser_Thr_dual-spec_kinase"/>
</dbReference>
<keyword evidence="3" id="KW-0808">Transferase</keyword>
<evidence type="ECO:0000256" key="6">
    <source>
        <dbReference type="ARBA" id="ARBA00022840"/>
    </source>
</evidence>
<dbReference type="GO" id="GO:0004674">
    <property type="term" value="F:protein serine/threonine kinase activity"/>
    <property type="evidence" value="ECO:0007669"/>
    <property type="project" value="UniProtKB-KW"/>
</dbReference>
<dbReference type="GO" id="GO:0005524">
    <property type="term" value="F:ATP binding"/>
    <property type="evidence" value="ECO:0007669"/>
    <property type="project" value="UniProtKB-KW"/>
</dbReference>
<organism evidence="7 8">
    <name type="scientific">Paragonimus westermani</name>
    <dbReference type="NCBI Taxonomy" id="34504"/>
    <lineage>
        <taxon>Eukaryota</taxon>
        <taxon>Metazoa</taxon>
        <taxon>Spiralia</taxon>
        <taxon>Lophotrochozoa</taxon>
        <taxon>Platyhelminthes</taxon>
        <taxon>Trematoda</taxon>
        <taxon>Digenea</taxon>
        <taxon>Plagiorchiida</taxon>
        <taxon>Troglotremata</taxon>
        <taxon>Troglotrematidae</taxon>
        <taxon>Paragonimus</taxon>
    </lineage>
</organism>
<evidence type="ECO:0000256" key="1">
    <source>
        <dbReference type="ARBA" id="ARBA00008867"/>
    </source>
</evidence>
<keyword evidence="4" id="KW-0547">Nucleotide-binding</keyword>
<dbReference type="PANTHER" id="PTHR24058:SF22">
    <property type="entry name" value="DUAL SPECIFICITY TYROSINE-PHOSPHORYLATION-REGULATED KINASE 4"/>
    <property type="match status" value="1"/>
</dbReference>